<name>A0AAN8IHV2_TRICO</name>
<gene>
    <name evidence="3" type="ORF">GCK32_001175</name>
</gene>
<dbReference type="Pfam" id="PF17818">
    <property type="entry name" value="KCT2"/>
    <property type="match status" value="1"/>
</dbReference>
<dbReference type="EMBL" id="WIXE01018464">
    <property type="protein sequence ID" value="KAK5970893.1"/>
    <property type="molecule type" value="Genomic_DNA"/>
</dbReference>
<feature type="compositionally biased region" description="Basic and acidic residues" evidence="1">
    <location>
        <begin position="822"/>
        <end position="836"/>
    </location>
</feature>
<feature type="compositionally biased region" description="Low complexity" evidence="1">
    <location>
        <begin position="395"/>
        <end position="404"/>
    </location>
</feature>
<keyword evidence="2" id="KW-0472">Membrane</keyword>
<proteinExistence type="predicted"/>
<feature type="region of interest" description="Disordered" evidence="1">
    <location>
        <begin position="54"/>
        <end position="94"/>
    </location>
</feature>
<dbReference type="AlphaFoldDB" id="A0AAN8IHV2"/>
<feature type="region of interest" description="Disordered" evidence="1">
    <location>
        <begin position="286"/>
        <end position="319"/>
    </location>
</feature>
<comment type="caution">
    <text evidence="3">The sequence shown here is derived from an EMBL/GenBank/DDBJ whole genome shotgun (WGS) entry which is preliminary data.</text>
</comment>
<evidence type="ECO:0000313" key="4">
    <source>
        <dbReference type="Proteomes" id="UP001331761"/>
    </source>
</evidence>
<feature type="compositionally biased region" description="Basic residues" evidence="1">
    <location>
        <begin position="65"/>
        <end position="82"/>
    </location>
</feature>
<keyword evidence="2" id="KW-0812">Transmembrane</keyword>
<protein>
    <submittedName>
        <fullName evidence="3">Uncharacterized protein</fullName>
    </submittedName>
</protein>
<feature type="compositionally biased region" description="Polar residues" evidence="1">
    <location>
        <begin position="459"/>
        <end position="469"/>
    </location>
</feature>
<dbReference type="InterPro" id="IPR037645">
    <property type="entry name" value="KCT2"/>
</dbReference>
<feature type="region of interest" description="Disordered" evidence="1">
    <location>
        <begin position="712"/>
        <end position="836"/>
    </location>
</feature>
<dbReference type="PANTHER" id="PTHR16502">
    <property type="entry name" value="KERATINOCYTE-ASSOCIATED TRANSMEMBRANE PROTEIN 2"/>
    <property type="match status" value="1"/>
</dbReference>
<feature type="compositionally biased region" description="Polar residues" evidence="1">
    <location>
        <begin position="302"/>
        <end position="318"/>
    </location>
</feature>
<dbReference type="PANTHER" id="PTHR16502:SF0">
    <property type="entry name" value="KERATINOCYTE-ASSOCIATED TRANSMEMBRANE PROTEIN 2"/>
    <property type="match status" value="1"/>
</dbReference>
<evidence type="ECO:0000313" key="3">
    <source>
        <dbReference type="EMBL" id="KAK5970893.1"/>
    </source>
</evidence>
<feature type="compositionally biased region" description="Polar residues" evidence="1">
    <location>
        <begin position="425"/>
        <end position="438"/>
    </location>
</feature>
<feature type="compositionally biased region" description="Basic and acidic residues" evidence="1">
    <location>
        <begin position="783"/>
        <end position="805"/>
    </location>
</feature>
<evidence type="ECO:0000256" key="2">
    <source>
        <dbReference type="SAM" id="Phobius"/>
    </source>
</evidence>
<feature type="compositionally biased region" description="Basic and acidic residues" evidence="1">
    <location>
        <begin position="286"/>
        <end position="301"/>
    </location>
</feature>
<feature type="transmembrane region" description="Helical" evidence="2">
    <location>
        <begin position="873"/>
        <end position="890"/>
    </location>
</feature>
<sequence length="932" mass="106326">MTTGSIGEGQFWTRCKTPVCETSLGRWSCGSCNRIQHLEATLCWMKPKRRATFSPASAETTLKSPRLKRRRLGTPSPTRRKSSNSSEEVKPPPEFIPFAYDKQCPKLRELVEKNTEDITLDRDDLLCLQHELEKMLAHSADYLRRAHGEVMYLNTGDYPVQDLRTRPMPSYKLREFVPVSPTTTQELQNTLCGLPEDDTEDNVDIWPPHHIPQRFWTWCKADFLTPVDAEYLRSFKSLLLDKYSPEDMKYYYVNEPWKYRKRQSCRSRISSHELLSSRTARRLSSDVHSAEKRWKEKEEKSQSCNRKVSGSCARSTRGSDSKLAPLISDVVCAASREMRKDDFTTPSRRSSTRLHSRDDYEDDRKILVKSELYDAAGYDFSIGEPHSAPHVNGFSSRSPLSSRMHSPRVKKESKEEDEDWDRPGPSNSFTTSNLTNGRCNGEVRTRPRRNGEAKRENGVQPNVSCNLSLPVSPGMSSVPEEVEIERHYREIGSRIVRMLVERGLIPSSTEYVYREIATNSVQREISISHEGKEEDDDSDLDEVSEELLRCQMELQELEPRLRGVISHCWSKVKGEFAYWETSKQLDDADIDLFRLGINMYRDLPTRRIPTNTELPTLRTALRRRNRKARQHYGCFYKRLRKYRKCSRVDIQSYFELYPTRGCENRGRMDYRVRIAFLTVAFLCSVQGFHPVVEIPPPLQERASTVTKIVSSLKRSATSIEKPPILPSNGTTMAAGTASVVQSSHSPQPTSSERTSVPVNIPATNASVHHTQNVSSPSVAAPEFEDRNEQDEGGKGEEDPDAHVDEAANAAPPADDEAAGEGVAKEDTEPVKGRDKEENQLGAMVEDAKGNIAAPLLNKFQTHVDFDQSEDSHFMTFVMVAGLLVFCLYLLNHNKKKILGLVFEGRAPGHHRRNVRYRRLSQRDEHDKEDVIY</sequence>
<organism evidence="3 4">
    <name type="scientific">Trichostrongylus colubriformis</name>
    <name type="common">Black scour worm</name>
    <dbReference type="NCBI Taxonomy" id="6319"/>
    <lineage>
        <taxon>Eukaryota</taxon>
        <taxon>Metazoa</taxon>
        <taxon>Ecdysozoa</taxon>
        <taxon>Nematoda</taxon>
        <taxon>Chromadorea</taxon>
        <taxon>Rhabditida</taxon>
        <taxon>Rhabditina</taxon>
        <taxon>Rhabditomorpha</taxon>
        <taxon>Strongyloidea</taxon>
        <taxon>Trichostrongylidae</taxon>
        <taxon>Trichostrongylus</taxon>
    </lineage>
</organism>
<dbReference type="Proteomes" id="UP001331761">
    <property type="component" value="Unassembled WGS sequence"/>
</dbReference>
<reference evidence="3 4" key="1">
    <citation type="submission" date="2019-10" db="EMBL/GenBank/DDBJ databases">
        <title>Assembly and Annotation for the nematode Trichostrongylus colubriformis.</title>
        <authorList>
            <person name="Martin J."/>
        </authorList>
    </citation>
    <scope>NUCLEOTIDE SEQUENCE [LARGE SCALE GENOMIC DNA]</scope>
    <source>
        <strain evidence="3">G859</strain>
        <tissue evidence="3">Whole worm</tissue>
    </source>
</reference>
<feature type="region of interest" description="Disordered" evidence="1">
    <location>
        <begin position="341"/>
        <end position="360"/>
    </location>
</feature>
<keyword evidence="2" id="KW-1133">Transmembrane helix</keyword>
<feature type="compositionally biased region" description="Polar residues" evidence="1">
    <location>
        <begin position="54"/>
        <end position="63"/>
    </location>
</feature>
<evidence type="ECO:0000256" key="1">
    <source>
        <dbReference type="SAM" id="MobiDB-lite"/>
    </source>
</evidence>
<feature type="region of interest" description="Disordered" evidence="1">
    <location>
        <begin position="389"/>
        <end position="476"/>
    </location>
</feature>
<feature type="compositionally biased region" description="Basic and acidic residues" evidence="1">
    <location>
        <begin position="441"/>
        <end position="457"/>
    </location>
</feature>
<feature type="compositionally biased region" description="Polar residues" evidence="1">
    <location>
        <begin position="727"/>
        <end position="777"/>
    </location>
</feature>
<accession>A0AAN8IHV2</accession>
<keyword evidence="4" id="KW-1185">Reference proteome</keyword>